<comment type="caution">
    <text evidence="2">The sequence shown here is derived from an EMBL/GenBank/DDBJ whole genome shotgun (WGS) entry which is preliminary data.</text>
</comment>
<sequence length="107" mass="11838">MARSMLLIAALLASRSVCGPVQWILNIWNTKHSRSTRSKVQGLPCYQVPRSLHLSGEKVSHHVEPFPCLSADELELFRESFGGLFRYSLCLQEGSYPSCKADAATVG</sequence>
<gene>
    <name evidence="2" type="ORF">CPAR01_12961</name>
</gene>
<organism evidence="2 3">
    <name type="scientific">Colletotrichum paranaense</name>
    <dbReference type="NCBI Taxonomy" id="1914294"/>
    <lineage>
        <taxon>Eukaryota</taxon>
        <taxon>Fungi</taxon>
        <taxon>Dikarya</taxon>
        <taxon>Ascomycota</taxon>
        <taxon>Pezizomycotina</taxon>
        <taxon>Sordariomycetes</taxon>
        <taxon>Hypocreomycetidae</taxon>
        <taxon>Glomerellales</taxon>
        <taxon>Glomerellaceae</taxon>
        <taxon>Colletotrichum</taxon>
        <taxon>Colletotrichum acutatum species complex</taxon>
    </lineage>
</organism>
<reference evidence="2 3" key="1">
    <citation type="submission" date="2016-10" db="EMBL/GenBank/DDBJ databases">
        <title>The genome sequence of Colletotrichum fioriniae PJ7.</title>
        <authorList>
            <person name="Baroncelli R."/>
        </authorList>
    </citation>
    <scope>NUCLEOTIDE SEQUENCE [LARGE SCALE GENOMIC DNA]</scope>
    <source>
        <strain evidence="2 3">IMI 384185</strain>
    </source>
</reference>
<feature type="chain" id="PRO_5045239604" evidence="1">
    <location>
        <begin position="19"/>
        <end position="107"/>
    </location>
</feature>
<protein>
    <submittedName>
        <fullName evidence="2">Uncharacterized protein</fullName>
    </submittedName>
</protein>
<evidence type="ECO:0000313" key="2">
    <source>
        <dbReference type="EMBL" id="KAK1526433.1"/>
    </source>
</evidence>
<proteinExistence type="predicted"/>
<name>A0ABQ9S5P6_9PEZI</name>
<accession>A0ABQ9S5P6</accession>
<dbReference type="GeneID" id="85381114"/>
<dbReference type="RefSeq" id="XP_060343608.1">
    <property type="nucleotide sequence ID" value="XM_060497215.1"/>
</dbReference>
<feature type="signal peptide" evidence="1">
    <location>
        <begin position="1"/>
        <end position="18"/>
    </location>
</feature>
<keyword evidence="3" id="KW-1185">Reference proteome</keyword>
<dbReference type="EMBL" id="MOPA01000012">
    <property type="protein sequence ID" value="KAK1526433.1"/>
    <property type="molecule type" value="Genomic_DNA"/>
</dbReference>
<evidence type="ECO:0000256" key="1">
    <source>
        <dbReference type="SAM" id="SignalP"/>
    </source>
</evidence>
<dbReference type="Proteomes" id="UP001241169">
    <property type="component" value="Unassembled WGS sequence"/>
</dbReference>
<evidence type="ECO:0000313" key="3">
    <source>
        <dbReference type="Proteomes" id="UP001241169"/>
    </source>
</evidence>
<keyword evidence="1" id="KW-0732">Signal</keyword>